<dbReference type="PANTHER" id="PTHR32347:SF14">
    <property type="entry name" value="EFFLUX SYSTEM COMPONENT YKNX-RELATED"/>
    <property type="match status" value="1"/>
</dbReference>
<reference evidence="7 8" key="1">
    <citation type="submission" date="2020-08" db="EMBL/GenBank/DDBJ databases">
        <title>Sequencing the genomes of 1000 actinobacteria strains.</title>
        <authorList>
            <person name="Klenk H.-P."/>
        </authorList>
    </citation>
    <scope>NUCLEOTIDE SEQUENCE [LARGE SCALE GENOMIC DNA]</scope>
    <source>
        <strain evidence="7 8">DSM 45886</strain>
    </source>
</reference>
<evidence type="ECO:0000259" key="5">
    <source>
        <dbReference type="Pfam" id="PF25917"/>
    </source>
</evidence>
<dbReference type="Gene3D" id="2.40.30.170">
    <property type="match status" value="1"/>
</dbReference>
<dbReference type="GO" id="GO:0022857">
    <property type="term" value="F:transmembrane transporter activity"/>
    <property type="evidence" value="ECO:0007669"/>
    <property type="project" value="InterPro"/>
</dbReference>
<dbReference type="Gene3D" id="2.40.420.20">
    <property type="match status" value="1"/>
</dbReference>
<dbReference type="Gene3D" id="2.40.50.100">
    <property type="match status" value="2"/>
</dbReference>
<dbReference type="InterPro" id="IPR006143">
    <property type="entry name" value="RND_pump_MFP"/>
</dbReference>
<feature type="region of interest" description="Disordered" evidence="4">
    <location>
        <begin position="163"/>
        <end position="217"/>
    </location>
</feature>
<feature type="domain" description="CzcB-like C-terminal circularly permuted SH3-like" evidence="6">
    <location>
        <begin position="365"/>
        <end position="419"/>
    </location>
</feature>
<accession>A0A7W7SVW9</accession>
<feature type="compositionally biased region" description="Gly residues" evidence="4">
    <location>
        <begin position="121"/>
        <end position="130"/>
    </location>
</feature>
<feature type="compositionally biased region" description="Polar residues" evidence="4">
    <location>
        <begin position="185"/>
        <end position="194"/>
    </location>
</feature>
<feature type="region of interest" description="Disordered" evidence="4">
    <location>
        <begin position="110"/>
        <end position="148"/>
    </location>
</feature>
<feature type="compositionally biased region" description="Low complexity" evidence="4">
    <location>
        <begin position="163"/>
        <end position="183"/>
    </location>
</feature>
<dbReference type="GO" id="GO:0030313">
    <property type="term" value="C:cell envelope"/>
    <property type="evidence" value="ECO:0007669"/>
    <property type="project" value="UniProtKB-SubCell"/>
</dbReference>
<evidence type="ECO:0000256" key="4">
    <source>
        <dbReference type="SAM" id="MobiDB-lite"/>
    </source>
</evidence>
<gene>
    <name evidence="7" type="ORF">FHR38_004363</name>
</gene>
<dbReference type="NCBIfam" id="TIGR01730">
    <property type="entry name" value="RND_mfp"/>
    <property type="match status" value="1"/>
</dbReference>
<feature type="compositionally biased region" description="Low complexity" evidence="4">
    <location>
        <begin position="131"/>
        <end position="141"/>
    </location>
</feature>
<dbReference type="PANTHER" id="PTHR32347">
    <property type="entry name" value="EFFLUX SYSTEM COMPONENT YKNX-RELATED"/>
    <property type="match status" value="1"/>
</dbReference>
<dbReference type="EMBL" id="JACHJW010000001">
    <property type="protein sequence ID" value="MBB4960630.1"/>
    <property type="molecule type" value="Genomic_DNA"/>
</dbReference>
<dbReference type="Pfam" id="PF25917">
    <property type="entry name" value="BSH_RND"/>
    <property type="match status" value="1"/>
</dbReference>
<evidence type="ECO:0000313" key="7">
    <source>
        <dbReference type="EMBL" id="MBB4960630.1"/>
    </source>
</evidence>
<comment type="subcellular location">
    <subcellularLocation>
        <location evidence="1">Cell envelope</location>
    </subcellularLocation>
</comment>
<dbReference type="AlphaFoldDB" id="A0A7W7SVW9"/>
<keyword evidence="3" id="KW-0175">Coiled coil</keyword>
<evidence type="ECO:0000259" key="6">
    <source>
        <dbReference type="Pfam" id="PF25975"/>
    </source>
</evidence>
<proteinExistence type="inferred from homology"/>
<dbReference type="Gene3D" id="1.10.287.470">
    <property type="entry name" value="Helix hairpin bin"/>
    <property type="match status" value="1"/>
</dbReference>
<comment type="similarity">
    <text evidence="2">Belongs to the membrane fusion protein (MFP) (TC 8.A.1) family.</text>
</comment>
<evidence type="ECO:0000256" key="2">
    <source>
        <dbReference type="ARBA" id="ARBA00009477"/>
    </source>
</evidence>
<evidence type="ECO:0000256" key="1">
    <source>
        <dbReference type="ARBA" id="ARBA00004196"/>
    </source>
</evidence>
<dbReference type="Proteomes" id="UP000578819">
    <property type="component" value="Unassembled WGS sequence"/>
</dbReference>
<feature type="domain" description="Multidrug resistance protein MdtA-like barrel-sandwich hybrid" evidence="5">
    <location>
        <begin position="58"/>
        <end position="270"/>
    </location>
</feature>
<keyword evidence="8" id="KW-1185">Reference proteome</keyword>
<dbReference type="RefSeq" id="WP_184536372.1">
    <property type="nucleotide sequence ID" value="NZ_JACHJW010000001.1"/>
</dbReference>
<dbReference type="InterPro" id="IPR058649">
    <property type="entry name" value="CzcB_C"/>
</dbReference>
<protein>
    <submittedName>
        <fullName evidence="7">HlyD family secretion protein</fullName>
    </submittedName>
</protein>
<dbReference type="Pfam" id="PF25975">
    <property type="entry name" value="CzcB_C"/>
    <property type="match status" value="1"/>
</dbReference>
<comment type="caution">
    <text evidence="7">The sequence shown here is derived from an EMBL/GenBank/DDBJ whole genome shotgun (WGS) entry which is preliminary data.</text>
</comment>
<organism evidence="7 8">
    <name type="scientific">Micromonospora polyrhachis</name>
    <dbReference type="NCBI Taxonomy" id="1282883"/>
    <lineage>
        <taxon>Bacteria</taxon>
        <taxon>Bacillati</taxon>
        <taxon>Actinomycetota</taxon>
        <taxon>Actinomycetes</taxon>
        <taxon>Micromonosporales</taxon>
        <taxon>Micromonosporaceae</taxon>
        <taxon>Micromonospora</taxon>
    </lineage>
</organism>
<name>A0A7W7SVW9_9ACTN</name>
<evidence type="ECO:0000256" key="3">
    <source>
        <dbReference type="ARBA" id="ARBA00023054"/>
    </source>
</evidence>
<dbReference type="InterPro" id="IPR058625">
    <property type="entry name" value="MdtA-like_BSH"/>
</dbReference>
<evidence type="ECO:0000313" key="8">
    <source>
        <dbReference type="Proteomes" id="UP000578819"/>
    </source>
</evidence>
<dbReference type="InterPro" id="IPR050465">
    <property type="entry name" value="UPF0194_transport"/>
</dbReference>
<sequence>MAGAVVLLASAAGYALTRTEPLPTGSDPVAWVDRGEVVLAVATTGVLQPAQTRSLGFRAAGKVSEIRVRPGDEVSAGQVLARIDAATVQDRVVSAREALGEAEADLVKAGKTTNGQSQSGGDCGGTGGSGTSADTGSSTSGTGAGSGGTSGVGVGVGVAGATPTATAVPPASATTSPTVGPSGHPSRSTQSDQPSRPAGGTGQSCASRTGQSGDGGTDAVLRAQQRVTAAKLVLAEAEETLAGTTITAPISGKVLIVAGVVGSTVGSGSAFITLGDVGGMAVAASFPEADAGQLVTGLAATVTLGDRPGEEFTARVTQVDPVGTVSGQMVRYGVLVNFDQVPTDVLVGQSANVRVKIKSVAGALRVPSSAVRLGTDPATATVLVRTPGGDEQRQVTVGQRGDQYLEVTFGLSEGDQIVASW</sequence>
<dbReference type="GO" id="GO:0016020">
    <property type="term" value="C:membrane"/>
    <property type="evidence" value="ECO:0007669"/>
    <property type="project" value="InterPro"/>
</dbReference>